<evidence type="ECO:0000313" key="2">
    <source>
        <dbReference type="EMBL" id="GFY08559.1"/>
    </source>
</evidence>
<proteinExistence type="predicted"/>
<organism evidence="2 3">
    <name type="scientific">Trichonephila clavipes</name>
    <name type="common">Golden silk orbweaver</name>
    <name type="synonym">Nephila clavipes</name>
    <dbReference type="NCBI Taxonomy" id="2585209"/>
    <lineage>
        <taxon>Eukaryota</taxon>
        <taxon>Metazoa</taxon>
        <taxon>Ecdysozoa</taxon>
        <taxon>Arthropoda</taxon>
        <taxon>Chelicerata</taxon>
        <taxon>Arachnida</taxon>
        <taxon>Araneae</taxon>
        <taxon>Araneomorphae</taxon>
        <taxon>Entelegynae</taxon>
        <taxon>Araneoidea</taxon>
        <taxon>Nephilidae</taxon>
        <taxon>Trichonephila</taxon>
    </lineage>
</organism>
<evidence type="ECO:0000313" key="3">
    <source>
        <dbReference type="Proteomes" id="UP000887159"/>
    </source>
</evidence>
<keyword evidence="3" id="KW-1185">Reference proteome</keyword>
<name>A0A8X6VII3_TRICX</name>
<dbReference type="EMBL" id="BMAU01021282">
    <property type="protein sequence ID" value="GFY08559.1"/>
    <property type="molecule type" value="Genomic_DNA"/>
</dbReference>
<feature type="compositionally biased region" description="Acidic residues" evidence="1">
    <location>
        <begin position="136"/>
        <end position="150"/>
    </location>
</feature>
<comment type="caution">
    <text evidence="2">The sequence shown here is derived from an EMBL/GenBank/DDBJ whole genome shotgun (WGS) entry which is preliminary data.</text>
</comment>
<feature type="compositionally biased region" description="Low complexity" evidence="1">
    <location>
        <begin position="163"/>
        <end position="180"/>
    </location>
</feature>
<reference evidence="2" key="1">
    <citation type="submission" date="2020-08" db="EMBL/GenBank/DDBJ databases">
        <title>Multicomponent nature underlies the extraordinary mechanical properties of spider dragline silk.</title>
        <authorList>
            <person name="Kono N."/>
            <person name="Nakamura H."/>
            <person name="Mori M."/>
            <person name="Yoshida Y."/>
            <person name="Ohtoshi R."/>
            <person name="Malay A.D."/>
            <person name="Moran D.A.P."/>
            <person name="Tomita M."/>
            <person name="Numata K."/>
            <person name="Arakawa K."/>
        </authorList>
    </citation>
    <scope>NUCLEOTIDE SEQUENCE</scope>
</reference>
<dbReference type="Proteomes" id="UP000887159">
    <property type="component" value="Unassembled WGS sequence"/>
</dbReference>
<sequence>MLWQLTEYIDNCTTCAESEDLCGVLDEILFTLEDVDADAQITPDRLRLVNLVQWAALKCSRRSIRLQNAEFKKYIREVELSRRTPTAASPASQQKRPLAKRQPASPQKDVPSKKQAKSERKLPRTSTSPRHIEDSSSMEEGETSAEESSVEIDSAKSAKSVIAQSSPAAKAAESASAPEPSQKDDGFTTVGRNGKRIAPIVIDAQSNATELLTQIGNLCSNTSLQGRFENGKLRIFPTSAEEHRIIQKFVSDKKMRSHTLRWPTINNLKLFCEGYPPTTTKKNSCQS</sequence>
<feature type="compositionally biased region" description="Basic and acidic residues" evidence="1">
    <location>
        <begin position="110"/>
        <end position="122"/>
    </location>
</feature>
<feature type="region of interest" description="Disordered" evidence="1">
    <location>
        <begin position="82"/>
        <end position="191"/>
    </location>
</feature>
<dbReference type="PRINTS" id="PR01503">
    <property type="entry name" value="TREACLE"/>
</dbReference>
<evidence type="ECO:0000256" key="1">
    <source>
        <dbReference type="SAM" id="MobiDB-lite"/>
    </source>
</evidence>
<dbReference type="AlphaFoldDB" id="A0A8X6VII3"/>
<feature type="compositionally biased region" description="Polar residues" evidence="1">
    <location>
        <begin position="83"/>
        <end position="95"/>
    </location>
</feature>
<gene>
    <name evidence="2" type="ORF">TNCV_809921</name>
</gene>
<protein>
    <submittedName>
        <fullName evidence="2">Uncharacterized protein</fullName>
    </submittedName>
</protein>
<accession>A0A8X6VII3</accession>